<dbReference type="Proteomes" id="UP000076512">
    <property type="component" value="Unassembled WGS sequence"/>
</dbReference>
<organism evidence="2 3">
    <name type="scientific">Nocardia terpenica</name>
    <dbReference type="NCBI Taxonomy" id="455432"/>
    <lineage>
        <taxon>Bacteria</taxon>
        <taxon>Bacillati</taxon>
        <taxon>Actinomycetota</taxon>
        <taxon>Actinomycetes</taxon>
        <taxon>Mycobacteriales</taxon>
        <taxon>Nocardiaceae</taxon>
        <taxon>Nocardia</taxon>
    </lineage>
</organism>
<sequence>MAQHDSDFGDLGAKVQRAHYAIQQIRGVGVVNGIRVIVDAEDRLLSVTVDDEKTILAAYEAAIQDKQPKLEEATRELRADPRFEAISTFAQANSAQEEAERARRQQKLEEAEDRYFEERHRRGWFDRG</sequence>
<protein>
    <recommendedName>
        <fullName evidence="4">YbaB/EbfC family DNA-binding protein</fullName>
    </recommendedName>
</protein>
<keyword evidence="3" id="KW-1185">Reference proteome</keyword>
<name>A0A161Z598_9NOCA</name>
<accession>A0A161Z598</accession>
<dbReference type="AlphaFoldDB" id="A0A161Z598"/>
<feature type="compositionally biased region" description="Basic and acidic residues" evidence="1">
    <location>
        <begin position="98"/>
        <end position="112"/>
    </location>
</feature>
<evidence type="ECO:0000313" key="3">
    <source>
        <dbReference type="Proteomes" id="UP000076512"/>
    </source>
</evidence>
<evidence type="ECO:0008006" key="4">
    <source>
        <dbReference type="Google" id="ProtNLM"/>
    </source>
</evidence>
<dbReference type="EMBL" id="LWGR01000004">
    <property type="protein sequence ID" value="KZM74984.1"/>
    <property type="molecule type" value="Genomic_DNA"/>
</dbReference>
<gene>
    <name evidence="2" type="ORF">AWN90_23555</name>
</gene>
<dbReference type="OrthoDB" id="4464258at2"/>
<evidence type="ECO:0000256" key="1">
    <source>
        <dbReference type="SAM" id="MobiDB-lite"/>
    </source>
</evidence>
<comment type="caution">
    <text evidence="2">The sequence shown here is derived from an EMBL/GenBank/DDBJ whole genome shotgun (WGS) entry which is preliminary data.</text>
</comment>
<proteinExistence type="predicted"/>
<reference evidence="2 3" key="1">
    <citation type="submission" date="2016-04" db="EMBL/GenBank/DDBJ databases">
        <authorList>
            <person name="Evans L.H."/>
            <person name="Alamgir A."/>
            <person name="Owens N."/>
            <person name="Weber N.D."/>
            <person name="Virtaneva K."/>
            <person name="Barbian K."/>
            <person name="Babar A."/>
            <person name="Rosenke K."/>
        </authorList>
    </citation>
    <scope>NUCLEOTIDE SEQUENCE [LARGE SCALE GENOMIC DNA]</scope>
    <source>
        <strain evidence="2 3">IFM 0406</strain>
    </source>
</reference>
<evidence type="ECO:0000313" key="2">
    <source>
        <dbReference type="EMBL" id="KZM74984.1"/>
    </source>
</evidence>
<feature type="region of interest" description="Disordered" evidence="1">
    <location>
        <begin position="89"/>
        <end position="112"/>
    </location>
</feature>
<dbReference type="RefSeq" id="WP_067587003.1">
    <property type="nucleotide sequence ID" value="NZ_JABMCZ010000005.1"/>
</dbReference>